<dbReference type="Gene3D" id="3.40.50.2000">
    <property type="entry name" value="Glycogen Phosphorylase B"/>
    <property type="match status" value="2"/>
</dbReference>
<sequence length="385" mass="42728">MRRKIVIVTRSTPLHRLGGMEVVLWDLAKEFARLGQDVTVLTTSIGRTDASTSVSGVKLACLPSSSGKYSIKWWILSRRFFREKLAKDTDVVLSVSAGAFALSRRNSKAAFVAQLHGTAWGEFLSKLRQRRLVPWLTSMRNLGWLLRDFRYRMFDVLTFVGPAVFEEASRAPMSTVFGGDISKRVITNGVSEEQFAFDSAQRLRIRRELGYGDNDKVVVWSSRLHYQKGVLEGLRAFQIAAKTDGKLKMLIIGDGPEKISLERFVADNNLSAVVTMTGRIPRDNLPGYLSAADLFLFTTKRVEGLPMNVLEALANGLPAIVSNSINHPDFGAIGVEPDDSAGVARRISENGPRESRTSALKEQYTLEFSANEYLRLFSNISAGAM</sequence>
<dbReference type="InterPro" id="IPR028098">
    <property type="entry name" value="Glyco_trans_4-like_N"/>
</dbReference>
<dbReference type="PANTHER" id="PTHR45947:SF3">
    <property type="entry name" value="SULFOQUINOVOSYL TRANSFERASE SQD2"/>
    <property type="match status" value="1"/>
</dbReference>
<keyword evidence="3" id="KW-0614">Plasmid</keyword>
<dbReference type="InterPro" id="IPR001296">
    <property type="entry name" value="Glyco_trans_1"/>
</dbReference>
<evidence type="ECO:0000259" key="1">
    <source>
        <dbReference type="Pfam" id="PF00534"/>
    </source>
</evidence>
<feature type="domain" description="Glycosyltransferase subfamily 4-like N-terminal" evidence="2">
    <location>
        <begin position="18"/>
        <end position="170"/>
    </location>
</feature>
<dbReference type="SUPFAM" id="SSF53756">
    <property type="entry name" value="UDP-Glycosyltransferase/glycogen phosphorylase"/>
    <property type="match status" value="1"/>
</dbReference>
<evidence type="ECO:0000313" key="4">
    <source>
        <dbReference type="Proteomes" id="UP000184749"/>
    </source>
</evidence>
<dbReference type="RefSeq" id="WP_074072708.1">
    <property type="nucleotide sequence ID" value="NZ_CP017105.1"/>
</dbReference>
<dbReference type="Pfam" id="PF00534">
    <property type="entry name" value="Glycos_transf_1"/>
    <property type="match status" value="1"/>
</dbReference>
<dbReference type="InterPro" id="IPR050194">
    <property type="entry name" value="Glycosyltransferase_grp1"/>
</dbReference>
<geneLocation type="plasmid" evidence="4">
    <name>prgalie4872d</name>
</geneLocation>
<proteinExistence type="predicted"/>
<feature type="domain" description="Glycosyl transferase family 1" evidence="1">
    <location>
        <begin position="204"/>
        <end position="325"/>
    </location>
</feature>
<keyword evidence="3" id="KW-0808">Transferase</keyword>
<dbReference type="EMBL" id="CP017105">
    <property type="protein sequence ID" value="APO72538.1"/>
    <property type="molecule type" value="Genomic_DNA"/>
</dbReference>
<name>A0A1L5NXD9_9HYPH</name>
<dbReference type="OrthoDB" id="9781738at2"/>
<accession>A0A1L5NXD9</accession>
<evidence type="ECO:0000259" key="2">
    <source>
        <dbReference type="Pfam" id="PF13439"/>
    </source>
</evidence>
<dbReference type="PANTHER" id="PTHR45947">
    <property type="entry name" value="SULFOQUINOVOSYL TRANSFERASE SQD2"/>
    <property type="match status" value="1"/>
</dbReference>
<protein>
    <submittedName>
        <fullName evidence="3">Glycosyltransferase family 1 protein</fullName>
    </submittedName>
</protein>
<dbReference type="Pfam" id="PF13439">
    <property type="entry name" value="Glyco_transf_4"/>
    <property type="match status" value="1"/>
</dbReference>
<organism evidence="3 4">
    <name type="scientific">Rhizobium gallicum</name>
    <dbReference type="NCBI Taxonomy" id="56730"/>
    <lineage>
        <taxon>Bacteria</taxon>
        <taxon>Pseudomonadati</taxon>
        <taxon>Pseudomonadota</taxon>
        <taxon>Alphaproteobacteria</taxon>
        <taxon>Hyphomicrobiales</taxon>
        <taxon>Rhizobiaceae</taxon>
        <taxon>Rhizobium/Agrobacterium group</taxon>
        <taxon>Rhizobium</taxon>
    </lineage>
</organism>
<reference evidence="3 4" key="1">
    <citation type="submission" date="2016-09" db="EMBL/GenBank/DDBJ databases">
        <title>The complete genome sequences of Rhizobium gallicum, symbiovars gallicum and phaseoli, symbionts associated to common bean (Phaseolus vulgaris).</title>
        <authorList>
            <person name="Bustos P."/>
            <person name="Santamaria R.I."/>
            <person name="Perez-Carrascal O.M."/>
            <person name="Juarez S."/>
            <person name="Lozano L."/>
            <person name="Martinez-Flores I."/>
            <person name="Martinez-Romero E."/>
            <person name="Cevallos M."/>
            <person name="Romero D."/>
            <person name="Davila G."/>
            <person name="Gonzalez V."/>
        </authorList>
    </citation>
    <scope>NUCLEOTIDE SEQUENCE [LARGE SCALE GENOMIC DNA]</scope>
    <source>
        <strain evidence="3 4">IE4872</strain>
        <plasmid evidence="4">prgalie4872d</plasmid>
    </source>
</reference>
<dbReference type="GO" id="GO:0016757">
    <property type="term" value="F:glycosyltransferase activity"/>
    <property type="evidence" value="ECO:0007669"/>
    <property type="project" value="InterPro"/>
</dbReference>
<gene>
    <name evidence="3" type="ORF">IE4872_PD02023</name>
</gene>
<dbReference type="Proteomes" id="UP000184749">
    <property type="component" value="Plasmid pRgalIE4872d"/>
</dbReference>
<dbReference type="CDD" id="cd03801">
    <property type="entry name" value="GT4_PimA-like"/>
    <property type="match status" value="1"/>
</dbReference>
<dbReference type="AlphaFoldDB" id="A0A1L5NXD9"/>
<evidence type="ECO:0000313" key="3">
    <source>
        <dbReference type="EMBL" id="APO72538.1"/>
    </source>
</evidence>